<keyword evidence="1" id="KW-0472">Membrane</keyword>
<dbReference type="AlphaFoldDB" id="V2UZG3"/>
<feature type="transmembrane region" description="Helical" evidence="1">
    <location>
        <begin position="7"/>
        <end position="24"/>
    </location>
</feature>
<comment type="caution">
    <text evidence="4">The sequence shown here is derived from an EMBL/GenBank/DDBJ whole genome shotgun (WGS) entry which is preliminary data.</text>
</comment>
<accession>V2UZG3</accession>
<gene>
    <name evidence="4" type="ORF">F990_01843</name>
</gene>
<dbReference type="Pfam" id="PF01757">
    <property type="entry name" value="Acyl_transf_3"/>
    <property type="match status" value="1"/>
</dbReference>
<feature type="domain" description="SGNH" evidence="3">
    <location>
        <begin position="391"/>
        <end position="639"/>
    </location>
</feature>
<sequence>MQFRYDINGLRAIAVLAVIIFHFNPQWLPGGFAGVDVFFVISGFLMTAIIFNSVEKNSFNLFKFYNARANRIIPVLAAMSAALFVFGWFYLIPNDYRGLGQQVEKSSLFISNLLFAKGGGYFDTAEHTKWLLHTWSLSVEWQFYIFFPIIIIALKKYLSFKNLKRVVFGLFLASFIYCIFATYKDSKTAYFLLTSRAWEMLLGGLAFLYPWSLQNKFKQITVQSLGLILIATAYVFMSKETLWPGYMALIPVFGAYLILVSHYQNNFVITNPAFSYIGKWSYSIYVWHWPLVVIGFYFSFDNWWIYGIPLSILLGFLSYQFIEKINFPRYSSWKDIYKIKPFYIFLIILSCAYYIKKTDGVPSRLPEIAKIAEQESSNSNPYQCDSSLRNRAVEECEIGNQNNIKAVIIGDSHADSLTTAVASAFDLKNEGIISIVTASCPFLLNANIQDKINHDDCYNINQKRLKVIKSKKYKNLPIILISRLPVYLEGQNDIERVKTEGNQSSLYFPDDKIVSKDKLYTLVSKDLTETLCQLSKSNPTFITYPVPEFPMNIPKTIAKNLFFNQPTPITMSYENYLNRSSKVRNIIQNSAKACGVTTIDPAKTLCPAQACISTYKSRPIYRDGDHLSEYGNKLLTRILFKPLIP</sequence>
<evidence type="ECO:0000313" key="5">
    <source>
        <dbReference type="Proteomes" id="UP000017404"/>
    </source>
</evidence>
<feature type="transmembrane region" description="Helical" evidence="1">
    <location>
        <begin position="130"/>
        <end position="154"/>
    </location>
</feature>
<dbReference type="PANTHER" id="PTHR23028:SF53">
    <property type="entry name" value="ACYL_TRANSF_3 DOMAIN-CONTAINING PROTEIN"/>
    <property type="match status" value="1"/>
</dbReference>
<dbReference type="OrthoDB" id="9767863at2"/>
<feature type="transmembrane region" description="Helical" evidence="1">
    <location>
        <begin position="220"/>
        <end position="237"/>
    </location>
</feature>
<feature type="transmembrane region" description="Helical" evidence="1">
    <location>
        <begin position="304"/>
        <end position="322"/>
    </location>
</feature>
<keyword evidence="1" id="KW-1133">Transmembrane helix</keyword>
<evidence type="ECO:0000259" key="3">
    <source>
        <dbReference type="Pfam" id="PF19040"/>
    </source>
</evidence>
<dbReference type="GO" id="GO:0016020">
    <property type="term" value="C:membrane"/>
    <property type="evidence" value="ECO:0007669"/>
    <property type="project" value="TreeGrafter"/>
</dbReference>
<protein>
    <recommendedName>
        <fullName evidence="6">Acyltransferase 3 domain-containing protein</fullName>
    </recommendedName>
</protein>
<dbReference type="EMBL" id="AYEV01000017">
    <property type="protein sequence ID" value="ESK55382.1"/>
    <property type="molecule type" value="Genomic_DNA"/>
</dbReference>
<proteinExistence type="predicted"/>
<feature type="transmembrane region" description="Helical" evidence="1">
    <location>
        <begin position="243"/>
        <end position="260"/>
    </location>
</feature>
<dbReference type="PANTHER" id="PTHR23028">
    <property type="entry name" value="ACETYLTRANSFERASE"/>
    <property type="match status" value="1"/>
</dbReference>
<feature type="transmembrane region" description="Helical" evidence="1">
    <location>
        <begin position="72"/>
        <end position="91"/>
    </location>
</feature>
<reference evidence="4 5" key="1">
    <citation type="submission" date="2013-10" db="EMBL/GenBank/DDBJ databases">
        <title>The Genome Sequence of Acinetobacter tjernbergiae CIP107465.</title>
        <authorList>
            <consortium name="The Broad Institute Genomics Platform"/>
            <consortium name="The Broad Institute Genome Sequencing Center for Infectious Disease"/>
            <person name="Cerqueira G."/>
            <person name="Feldgarden M."/>
            <person name="Courvalin P."/>
            <person name="Grillot-Courvalin C."/>
            <person name="Clermont D."/>
            <person name="Rocha E."/>
            <person name="Yoon E.-J."/>
            <person name="Nemec A."/>
            <person name="Young S.K."/>
            <person name="Zeng Q."/>
            <person name="Gargeya S."/>
            <person name="Fitzgerald M."/>
            <person name="Abouelleil A."/>
            <person name="Alvarado L."/>
            <person name="Berlin A.M."/>
            <person name="Chapman S.B."/>
            <person name="Gainer-Dewar J."/>
            <person name="Goldberg J."/>
            <person name="Gnerre S."/>
            <person name="Griggs A."/>
            <person name="Gujja S."/>
            <person name="Hansen M."/>
            <person name="Howarth C."/>
            <person name="Imamovic A."/>
            <person name="Ireland A."/>
            <person name="Larimer J."/>
            <person name="McCowan C."/>
            <person name="Murphy C."/>
            <person name="Pearson M."/>
            <person name="Poon T.W."/>
            <person name="Priest M."/>
            <person name="Roberts A."/>
            <person name="Saif S."/>
            <person name="Shea T."/>
            <person name="Sykes S."/>
            <person name="Wortman J."/>
            <person name="Nusbaum C."/>
            <person name="Birren B."/>
        </authorList>
    </citation>
    <scope>NUCLEOTIDE SEQUENCE [LARGE SCALE GENOMIC DNA]</scope>
    <source>
        <strain evidence="4 5">CIP 107465</strain>
    </source>
</reference>
<dbReference type="InterPro" id="IPR002656">
    <property type="entry name" value="Acyl_transf_3_dom"/>
</dbReference>
<keyword evidence="5" id="KW-1185">Reference proteome</keyword>
<dbReference type="GO" id="GO:0009103">
    <property type="term" value="P:lipopolysaccharide biosynthetic process"/>
    <property type="evidence" value="ECO:0007669"/>
    <property type="project" value="TreeGrafter"/>
</dbReference>
<dbReference type="InterPro" id="IPR043968">
    <property type="entry name" value="SGNH"/>
</dbReference>
<dbReference type="Proteomes" id="UP000017404">
    <property type="component" value="Unassembled WGS sequence"/>
</dbReference>
<keyword evidence="1" id="KW-0812">Transmembrane</keyword>
<dbReference type="InterPro" id="IPR050879">
    <property type="entry name" value="Acyltransferase_3"/>
</dbReference>
<feature type="transmembrane region" description="Helical" evidence="1">
    <location>
        <begin position="166"/>
        <end position="183"/>
    </location>
</feature>
<dbReference type="SUPFAM" id="SSF52266">
    <property type="entry name" value="SGNH hydrolase"/>
    <property type="match status" value="1"/>
</dbReference>
<dbReference type="RefSeq" id="WP_018679360.1">
    <property type="nucleotide sequence ID" value="NZ_AYEV01000017.1"/>
</dbReference>
<dbReference type="PATRIC" id="fig|1120928.5.peg.1871"/>
<evidence type="ECO:0008006" key="6">
    <source>
        <dbReference type="Google" id="ProtNLM"/>
    </source>
</evidence>
<feature type="transmembrane region" description="Helical" evidence="1">
    <location>
        <begin position="337"/>
        <end position="355"/>
    </location>
</feature>
<feature type="transmembrane region" description="Helical" evidence="1">
    <location>
        <begin position="189"/>
        <end position="208"/>
    </location>
</feature>
<evidence type="ECO:0000259" key="2">
    <source>
        <dbReference type="Pfam" id="PF01757"/>
    </source>
</evidence>
<feature type="transmembrane region" description="Helical" evidence="1">
    <location>
        <begin position="30"/>
        <end position="51"/>
    </location>
</feature>
<feature type="domain" description="Acyltransferase 3" evidence="2">
    <location>
        <begin position="5"/>
        <end position="313"/>
    </location>
</feature>
<dbReference type="Pfam" id="PF19040">
    <property type="entry name" value="SGNH"/>
    <property type="match status" value="1"/>
</dbReference>
<evidence type="ECO:0000256" key="1">
    <source>
        <dbReference type="SAM" id="Phobius"/>
    </source>
</evidence>
<organism evidence="4 5">
    <name type="scientific">Acinetobacter tjernbergiae DSM 14971 = CIP 107465</name>
    <dbReference type="NCBI Taxonomy" id="1120928"/>
    <lineage>
        <taxon>Bacteria</taxon>
        <taxon>Pseudomonadati</taxon>
        <taxon>Pseudomonadota</taxon>
        <taxon>Gammaproteobacteria</taxon>
        <taxon>Moraxellales</taxon>
        <taxon>Moraxellaceae</taxon>
        <taxon>Acinetobacter</taxon>
    </lineage>
</organism>
<dbReference type="eggNOG" id="COG1835">
    <property type="taxonomic scope" value="Bacteria"/>
</dbReference>
<evidence type="ECO:0000313" key="4">
    <source>
        <dbReference type="EMBL" id="ESK55382.1"/>
    </source>
</evidence>
<feature type="transmembrane region" description="Helical" evidence="1">
    <location>
        <begin position="280"/>
        <end position="298"/>
    </location>
</feature>
<name>V2UZG3_9GAMM</name>
<dbReference type="GO" id="GO:0016747">
    <property type="term" value="F:acyltransferase activity, transferring groups other than amino-acyl groups"/>
    <property type="evidence" value="ECO:0007669"/>
    <property type="project" value="InterPro"/>
</dbReference>